<dbReference type="SUPFAM" id="SSF53639">
    <property type="entry name" value="AraD/HMP-PK domain-like"/>
    <property type="match status" value="1"/>
</dbReference>
<dbReference type="GO" id="GO:0051015">
    <property type="term" value="F:actin filament binding"/>
    <property type="evidence" value="ECO:0007669"/>
    <property type="project" value="TreeGrafter"/>
</dbReference>
<accession>A0A812B2P4</accession>
<protein>
    <submittedName>
        <fullName evidence="4">ADD</fullName>
    </submittedName>
</protein>
<dbReference type="InterPro" id="IPR001303">
    <property type="entry name" value="Aldolase_II/adducin_N"/>
</dbReference>
<feature type="compositionally biased region" description="Basic and acidic residues" evidence="2">
    <location>
        <begin position="625"/>
        <end position="644"/>
    </location>
</feature>
<feature type="domain" description="Class II aldolase/adducin N-terminal" evidence="3">
    <location>
        <begin position="167"/>
        <end position="330"/>
    </location>
</feature>
<dbReference type="PANTHER" id="PTHR10672:SF3">
    <property type="entry name" value="PROTEIN HU-LI TAI SHAO"/>
    <property type="match status" value="1"/>
</dbReference>
<comment type="caution">
    <text evidence="4">The sequence shown here is derived from an EMBL/GenBank/DDBJ whole genome shotgun (WGS) entry which is preliminary data.</text>
</comment>
<feature type="compositionally biased region" description="Basic and acidic residues" evidence="2">
    <location>
        <begin position="693"/>
        <end position="731"/>
    </location>
</feature>
<dbReference type="GO" id="GO:0005856">
    <property type="term" value="C:cytoskeleton"/>
    <property type="evidence" value="ECO:0007669"/>
    <property type="project" value="TreeGrafter"/>
</dbReference>
<evidence type="ECO:0000256" key="1">
    <source>
        <dbReference type="ARBA" id="ARBA00006274"/>
    </source>
</evidence>
<dbReference type="Pfam" id="PF00596">
    <property type="entry name" value="Aldolase_II"/>
    <property type="match status" value="1"/>
</dbReference>
<feature type="compositionally biased region" description="Polar residues" evidence="2">
    <location>
        <begin position="649"/>
        <end position="670"/>
    </location>
</feature>
<keyword evidence="5" id="KW-1185">Reference proteome</keyword>
<dbReference type="GO" id="GO:0014069">
    <property type="term" value="C:postsynaptic density"/>
    <property type="evidence" value="ECO:0007669"/>
    <property type="project" value="TreeGrafter"/>
</dbReference>
<feature type="region of interest" description="Disordered" evidence="2">
    <location>
        <begin position="600"/>
        <end position="796"/>
    </location>
</feature>
<evidence type="ECO:0000259" key="3">
    <source>
        <dbReference type="SMART" id="SM01007"/>
    </source>
</evidence>
<dbReference type="Gene3D" id="3.40.225.10">
    <property type="entry name" value="Class II aldolase/adducin N-terminal domain"/>
    <property type="match status" value="1"/>
</dbReference>
<proteinExistence type="inferred from homology"/>
<dbReference type="OrthoDB" id="3238794at2759"/>
<dbReference type="GO" id="GO:0005886">
    <property type="term" value="C:plasma membrane"/>
    <property type="evidence" value="ECO:0007669"/>
    <property type="project" value="UniProtKB-SubCell"/>
</dbReference>
<dbReference type="NCBIfam" id="NF005451">
    <property type="entry name" value="PRK07044.1"/>
    <property type="match status" value="1"/>
</dbReference>
<dbReference type="SMART" id="SM01007">
    <property type="entry name" value="Aldolase_II"/>
    <property type="match status" value="1"/>
</dbReference>
<evidence type="ECO:0000313" key="4">
    <source>
        <dbReference type="EMBL" id="CAE1168338.1"/>
    </source>
</evidence>
<dbReference type="PANTHER" id="PTHR10672">
    <property type="entry name" value="ADDUCIN"/>
    <property type="match status" value="1"/>
</dbReference>
<organism evidence="4 5">
    <name type="scientific">Acanthosepion pharaonis</name>
    <name type="common">Pharaoh cuttlefish</name>
    <name type="synonym">Sepia pharaonis</name>
    <dbReference type="NCBI Taxonomy" id="158019"/>
    <lineage>
        <taxon>Eukaryota</taxon>
        <taxon>Metazoa</taxon>
        <taxon>Spiralia</taxon>
        <taxon>Lophotrochozoa</taxon>
        <taxon>Mollusca</taxon>
        <taxon>Cephalopoda</taxon>
        <taxon>Coleoidea</taxon>
        <taxon>Decapodiformes</taxon>
        <taxon>Sepiida</taxon>
        <taxon>Sepiina</taxon>
        <taxon>Sepiidae</taxon>
        <taxon>Acanthosepion</taxon>
    </lineage>
</organism>
<name>A0A812B2P4_ACAPH</name>
<dbReference type="AlphaFoldDB" id="A0A812B2P4"/>
<reference evidence="4" key="1">
    <citation type="submission" date="2021-01" db="EMBL/GenBank/DDBJ databases">
        <authorList>
            <person name="Li R."/>
            <person name="Bekaert M."/>
        </authorList>
    </citation>
    <scope>NUCLEOTIDE SEQUENCE</scope>
    <source>
        <strain evidence="4">Farmed</strain>
    </source>
</reference>
<gene>
    <name evidence="4" type="ORF">SPHA_9980</name>
</gene>
<feature type="compositionally biased region" description="Polar residues" evidence="2">
    <location>
        <begin position="678"/>
        <end position="692"/>
    </location>
</feature>
<feature type="compositionally biased region" description="Basic and acidic residues" evidence="2">
    <location>
        <begin position="600"/>
        <end position="610"/>
    </location>
</feature>
<dbReference type="EMBL" id="CAHIKZ030000320">
    <property type="protein sequence ID" value="CAE1168338.1"/>
    <property type="molecule type" value="Genomic_DNA"/>
</dbReference>
<evidence type="ECO:0000313" key="5">
    <source>
        <dbReference type="Proteomes" id="UP000597762"/>
    </source>
</evidence>
<feature type="compositionally biased region" description="Basic residues" evidence="2">
    <location>
        <begin position="772"/>
        <end position="789"/>
    </location>
</feature>
<dbReference type="InterPro" id="IPR051017">
    <property type="entry name" value="Aldolase-II_Adducin_sf"/>
</dbReference>
<dbReference type="InterPro" id="IPR036409">
    <property type="entry name" value="Aldolase_II/adducin_N_sf"/>
</dbReference>
<sequence length="796" mass="88981">MCNSDATVSFFLDSLSLSSAQATVSVSASTSGYGGLRQPGIYILRWRVDYPSGKFIDSINPDDPEYIRQMQRPAVVKEDVKQMEDRKRVSIVLNSEAFREELEQIIHEHMKAGNHPASLALQQITELLLPHSNLRNNGIRASPVIPILDIRGMESLGYSRQEKILRCKLAACYRLVDLFGWSHGIYNHITARINQEEEHFLINAFGLMYAELTASSLVKAGFTLHSAIHQARPDIRCIIHLHTPPVVAVSSMKSGLLAISQEALICGNISYHEYNGILVDQEEREKLSRSLGPANKVMFLRNHGVVACGESVEEAFHYAVNVMRACETQISAMPAGLDNLILVDSDIQKKTFGLGSQGGGGVDTSGRKWKTGELEFEALMRMLDNSGFRTGYIYRNPLIKQEKDHGNSDIEVPPTSSSFTYVYDGEVERSKYVSPLRTALERQKQQQYKAGWLISPNTYKKQEIDEIGTPNPKKITKWVSEGTDGKSTNVKIENPNQFAPQGTNPKEFREKQKQIRKDYYEERVHAGPQSRVLEGATWEDAQKMKDGTLSSASDSVMIVGAASKGIIQRDHQHNAVVYKSLYSPNPFENISEEELARYKEKVEGKTKGEPDSEDTEPAPDGRLISTEERMQQIRNEGTDLKTEAEADSADQNRYINTSVDSEPDAGQTSPEPVIPVTENVSENLSPASSLQRAESERQPRPPELIHELQRRNLERSKSDRRPGEKGDDEKPGSPAKSDTLRSTDSASGGETLDDRSSKEGSPTKEHPSPTKDKKKKKKFRMPSFSKKKKEAKESKE</sequence>
<feature type="compositionally biased region" description="Basic and acidic residues" evidence="2">
    <location>
        <begin position="752"/>
        <end position="771"/>
    </location>
</feature>
<comment type="similarity">
    <text evidence="1">Belongs to the aldolase class II family. Adducin subfamily.</text>
</comment>
<evidence type="ECO:0000256" key="2">
    <source>
        <dbReference type="SAM" id="MobiDB-lite"/>
    </source>
</evidence>
<dbReference type="Proteomes" id="UP000597762">
    <property type="component" value="Unassembled WGS sequence"/>
</dbReference>